<dbReference type="RefSeq" id="WP_169662776.1">
    <property type="nucleotide sequence ID" value="NZ_CP076132.1"/>
</dbReference>
<dbReference type="GO" id="GO:0016788">
    <property type="term" value="F:hydrolase activity, acting on ester bonds"/>
    <property type="evidence" value="ECO:0007669"/>
    <property type="project" value="InterPro"/>
</dbReference>
<name>A0AAX1N4E9_9BACT</name>
<keyword evidence="2" id="KW-1185">Reference proteome</keyword>
<dbReference type="SUPFAM" id="SSF48537">
    <property type="entry name" value="Phospholipase C/P1 nuclease"/>
    <property type="match status" value="1"/>
</dbReference>
<organism evidence="1 2">
    <name type="scientific">Flammeovirga yaeyamensis</name>
    <dbReference type="NCBI Taxonomy" id="367791"/>
    <lineage>
        <taxon>Bacteria</taxon>
        <taxon>Pseudomonadati</taxon>
        <taxon>Bacteroidota</taxon>
        <taxon>Cytophagia</taxon>
        <taxon>Cytophagales</taxon>
        <taxon>Flammeovirgaceae</taxon>
        <taxon>Flammeovirga</taxon>
    </lineage>
</organism>
<reference evidence="1 2" key="1">
    <citation type="submission" date="2021-05" db="EMBL/GenBank/DDBJ databases">
        <title>Comparative genomic studies on the polysaccharide-degrading batcterial strains of the Flammeovirga genus.</title>
        <authorList>
            <person name="Zewei F."/>
            <person name="Zheng Z."/>
            <person name="Yu L."/>
            <person name="Ruyue G."/>
            <person name="Yanhong M."/>
            <person name="Yuanyuan C."/>
            <person name="Jingyan G."/>
            <person name="Wenjun H."/>
        </authorList>
    </citation>
    <scope>NUCLEOTIDE SEQUENCE [LARGE SCALE GENOMIC DNA]</scope>
    <source>
        <strain evidence="1 2">NBRC:100898</strain>
    </source>
</reference>
<gene>
    <name evidence="1" type="ORF">KMW28_16560</name>
</gene>
<evidence type="ECO:0000313" key="1">
    <source>
        <dbReference type="EMBL" id="QWG01256.1"/>
    </source>
</evidence>
<evidence type="ECO:0000313" key="2">
    <source>
        <dbReference type="Proteomes" id="UP000678679"/>
    </source>
</evidence>
<dbReference type="Gene3D" id="1.10.575.10">
    <property type="entry name" value="P1 Nuclease"/>
    <property type="match status" value="1"/>
</dbReference>
<dbReference type="InterPro" id="IPR008947">
    <property type="entry name" value="PLipase_C/P1_nuclease_dom_sf"/>
</dbReference>
<dbReference type="AlphaFoldDB" id="A0AAX1N4E9"/>
<dbReference type="KEGG" id="fya:KMW28_16560"/>
<dbReference type="Proteomes" id="UP000678679">
    <property type="component" value="Chromosome 1"/>
</dbReference>
<accession>A0AAX1N4E9</accession>
<proteinExistence type="predicted"/>
<dbReference type="EMBL" id="CP076132">
    <property type="protein sequence ID" value="QWG01256.1"/>
    <property type="molecule type" value="Genomic_DNA"/>
</dbReference>
<protein>
    <submittedName>
        <fullName evidence="1">S1/P1 Nuclease</fullName>
    </submittedName>
</protein>
<sequence length="283" mass="33145">MKTFTLLFSFWGFFAHQEINLQATFLLPDEMFFFFKSHINELKKGGIRPDQRKGLLDNEGSKHYIDIEFYDSLLQQPIKFDDALLKYSNDSLLANGMTPWVVTKYYFLLRKAFEEKDAYLIIKYAGEVGHYYGDLHVPLHTTHNYNGQLTNQVGIHAFWESTLPENYYNQYNIQLENAHYIDNIQETVWEAMRESHALVKTVLNEEKKVSATFGDRGKYVVKRRGATLQMLPSKKYAEKYNEAVGEMVSARMQLSIQRIANLWFTCWVDAGQPDLKDLKYKVE</sequence>
<dbReference type="CDD" id="cd10981">
    <property type="entry name" value="ZnPC_S1P1"/>
    <property type="match status" value="1"/>
</dbReference>